<dbReference type="AlphaFoldDB" id="A0A7J2THV3"/>
<dbReference type="Pfam" id="PF17135">
    <property type="entry name" value="Ribosomal_L18"/>
    <property type="match status" value="1"/>
</dbReference>
<evidence type="ECO:0000259" key="5">
    <source>
        <dbReference type="Pfam" id="PF17135"/>
    </source>
</evidence>
<feature type="domain" description="Large ribosomal subunit protein uL15/eL18" evidence="5">
    <location>
        <begin position="9"/>
        <end position="120"/>
    </location>
</feature>
<proteinExistence type="inferred from homology"/>
<dbReference type="InterPro" id="IPR022947">
    <property type="entry name" value="Ribosomal_eL18_arc"/>
</dbReference>
<reference evidence="6" key="1">
    <citation type="journal article" date="2020" name="mSystems">
        <title>Genome- and Community-Level Interaction Insights into Carbon Utilization and Element Cycling Functions of Hydrothermarchaeota in Hydrothermal Sediment.</title>
        <authorList>
            <person name="Zhou Z."/>
            <person name="Liu Y."/>
            <person name="Xu W."/>
            <person name="Pan J."/>
            <person name="Luo Z.H."/>
            <person name="Li M."/>
        </authorList>
    </citation>
    <scope>NUCLEOTIDE SEQUENCE [LARGE SCALE GENOMIC DNA]</scope>
    <source>
        <strain evidence="6">SpSt-26</strain>
    </source>
</reference>
<dbReference type="GO" id="GO:0003723">
    <property type="term" value="F:RNA binding"/>
    <property type="evidence" value="ECO:0007669"/>
    <property type="project" value="TreeGrafter"/>
</dbReference>
<organism evidence="6">
    <name type="scientific">Archaeoglobus fulgidus</name>
    <dbReference type="NCBI Taxonomy" id="2234"/>
    <lineage>
        <taxon>Archaea</taxon>
        <taxon>Methanobacteriati</taxon>
        <taxon>Methanobacteriota</taxon>
        <taxon>Archaeoglobi</taxon>
        <taxon>Archaeoglobales</taxon>
        <taxon>Archaeoglobaceae</taxon>
        <taxon>Archaeoglobus</taxon>
    </lineage>
</organism>
<dbReference type="PANTHER" id="PTHR10934:SF2">
    <property type="entry name" value="LARGE RIBOSOMAL SUBUNIT PROTEIN EL18"/>
    <property type="match status" value="1"/>
</dbReference>
<dbReference type="HAMAP" id="MF_00329">
    <property type="entry name" value="Ribosomal_eL18"/>
    <property type="match status" value="1"/>
</dbReference>
<evidence type="ECO:0000313" key="6">
    <source>
        <dbReference type="EMBL" id="HEH35200.1"/>
    </source>
</evidence>
<dbReference type="Gene3D" id="3.100.10.10">
    <property type="match status" value="1"/>
</dbReference>
<accession>A0A7J2THV3</accession>
<dbReference type="GO" id="GO:0022625">
    <property type="term" value="C:cytosolic large ribosomal subunit"/>
    <property type="evidence" value="ECO:0007669"/>
    <property type="project" value="TreeGrafter"/>
</dbReference>
<dbReference type="GO" id="GO:0003735">
    <property type="term" value="F:structural constituent of ribosome"/>
    <property type="evidence" value="ECO:0007669"/>
    <property type="project" value="InterPro"/>
</dbReference>
<evidence type="ECO:0000256" key="1">
    <source>
        <dbReference type="ARBA" id="ARBA00006815"/>
    </source>
</evidence>
<comment type="caution">
    <text evidence="6">The sequence shown here is derived from an EMBL/GenBank/DDBJ whole genome shotgun (WGS) entry which is preliminary data.</text>
</comment>
<protein>
    <recommendedName>
        <fullName evidence="4">Large ribosomal subunit protein eL18</fullName>
    </recommendedName>
</protein>
<sequence>MRKMLKRKTNPRLLKLIDLLLSESAKNDAKIWKVVAERLASRRRGWAEVSLSKIERYAKEGETVVVPGKVLGGEIKKKVKVAAFSFSESAKAKISEAGGEWMKIEDLIRINPKGSGVRILV</sequence>
<comment type="similarity">
    <text evidence="1 4">Belongs to the eukaryotic ribosomal protein eL18 family.</text>
</comment>
<dbReference type="InterPro" id="IPR000039">
    <property type="entry name" value="Ribosomal_eL18"/>
</dbReference>
<gene>
    <name evidence="4" type="primary">rpl18e</name>
    <name evidence="6" type="ORF">ENP88_03405</name>
</gene>
<dbReference type="InterPro" id="IPR021131">
    <property type="entry name" value="Ribosomal_uL15/eL18"/>
</dbReference>
<dbReference type="SUPFAM" id="SSF52080">
    <property type="entry name" value="Ribosomal proteins L15p and L18e"/>
    <property type="match status" value="1"/>
</dbReference>
<keyword evidence="2 4" id="KW-0689">Ribosomal protein</keyword>
<keyword evidence="3 4" id="KW-0687">Ribonucleoprotein</keyword>
<dbReference type="GO" id="GO:0006412">
    <property type="term" value="P:translation"/>
    <property type="evidence" value="ECO:0007669"/>
    <property type="project" value="UniProtKB-UniRule"/>
</dbReference>
<name>A0A7J2THV3_ARCFL</name>
<evidence type="ECO:0000256" key="3">
    <source>
        <dbReference type="ARBA" id="ARBA00023274"/>
    </source>
</evidence>
<dbReference type="InterPro" id="IPR036227">
    <property type="entry name" value="Ribosomal_uL15/eL18_sf"/>
</dbReference>
<evidence type="ECO:0000256" key="4">
    <source>
        <dbReference type="HAMAP-Rule" id="MF_00329"/>
    </source>
</evidence>
<dbReference type="NCBIfam" id="NF003079">
    <property type="entry name" value="PRK04005.1"/>
    <property type="match status" value="1"/>
</dbReference>
<dbReference type="PANTHER" id="PTHR10934">
    <property type="entry name" value="60S RIBOSOMAL PROTEIN L18"/>
    <property type="match status" value="1"/>
</dbReference>
<evidence type="ECO:0000256" key="2">
    <source>
        <dbReference type="ARBA" id="ARBA00022980"/>
    </source>
</evidence>
<dbReference type="EMBL" id="DSLA01000056">
    <property type="protein sequence ID" value="HEH35200.1"/>
    <property type="molecule type" value="Genomic_DNA"/>
</dbReference>